<dbReference type="Proteomes" id="UP000546235">
    <property type="component" value="Unassembled WGS sequence"/>
</dbReference>
<keyword evidence="2" id="KW-0067">ATP-binding</keyword>
<dbReference type="GO" id="GO:0005524">
    <property type="term" value="F:ATP binding"/>
    <property type="evidence" value="ECO:0007669"/>
    <property type="project" value="InterPro"/>
</dbReference>
<dbReference type="InterPro" id="IPR006555">
    <property type="entry name" value="ATP-dep_Helicase_C"/>
</dbReference>
<keyword evidence="2" id="KW-0347">Helicase</keyword>
<reference evidence="2 3" key="1">
    <citation type="submission" date="2019-09" db="EMBL/GenBank/DDBJ databases">
        <title>Bird 10,000 Genomes (B10K) Project - Family phase.</title>
        <authorList>
            <person name="Zhang G."/>
        </authorList>
    </citation>
    <scope>NUCLEOTIDE SEQUENCE [LARGE SCALE GENOMIC DNA]</scope>
    <source>
        <strain evidence="2">OUT-0007</strain>
        <tissue evidence="2">Blood</tissue>
    </source>
</reference>
<dbReference type="InterPro" id="IPR045028">
    <property type="entry name" value="DinG/Rad3-like"/>
</dbReference>
<dbReference type="GO" id="GO:0005634">
    <property type="term" value="C:nucleus"/>
    <property type="evidence" value="ECO:0007669"/>
    <property type="project" value="TreeGrafter"/>
</dbReference>
<keyword evidence="3" id="KW-1185">Reference proteome</keyword>
<feature type="domain" description="ATP-dependent helicase C-terminal" evidence="1">
    <location>
        <begin position="11"/>
        <end position="73"/>
    </location>
</feature>
<organism evidence="2 3">
    <name type="scientific">Caloenas nicobarica</name>
    <name type="common">Nicobar pigeon</name>
    <dbReference type="NCBI Taxonomy" id="187106"/>
    <lineage>
        <taxon>Eukaryota</taxon>
        <taxon>Metazoa</taxon>
        <taxon>Chordata</taxon>
        <taxon>Craniata</taxon>
        <taxon>Vertebrata</taxon>
        <taxon>Euteleostomi</taxon>
        <taxon>Archelosauria</taxon>
        <taxon>Archosauria</taxon>
        <taxon>Dinosauria</taxon>
        <taxon>Saurischia</taxon>
        <taxon>Theropoda</taxon>
        <taxon>Coelurosauria</taxon>
        <taxon>Aves</taxon>
        <taxon>Neognathae</taxon>
        <taxon>Neoaves</taxon>
        <taxon>Columbimorphae</taxon>
        <taxon>Columbiformes</taxon>
        <taxon>Columbidae</taxon>
        <taxon>Caloenas</taxon>
    </lineage>
</organism>
<dbReference type="Pfam" id="PF13307">
    <property type="entry name" value="Helicase_C_2"/>
    <property type="match status" value="1"/>
</dbReference>
<keyword evidence="2" id="KW-0547">Nucleotide-binding</keyword>
<dbReference type="InterPro" id="IPR027417">
    <property type="entry name" value="P-loop_NTPase"/>
</dbReference>
<dbReference type="GO" id="GO:0045951">
    <property type="term" value="P:positive regulation of mitotic recombination"/>
    <property type="evidence" value="ECO:0007669"/>
    <property type="project" value="TreeGrafter"/>
</dbReference>
<evidence type="ECO:0000313" key="2">
    <source>
        <dbReference type="EMBL" id="NWX06637.1"/>
    </source>
</evidence>
<dbReference type="GO" id="GO:0003678">
    <property type="term" value="F:DNA helicase activity"/>
    <property type="evidence" value="ECO:0007669"/>
    <property type="project" value="TreeGrafter"/>
</dbReference>
<dbReference type="GO" id="GO:0003684">
    <property type="term" value="F:damaged DNA binding"/>
    <property type="evidence" value="ECO:0007669"/>
    <property type="project" value="TreeGrafter"/>
</dbReference>
<feature type="non-terminal residue" evidence="2">
    <location>
        <position position="1"/>
    </location>
</feature>
<accession>A0A7K6T808</accession>
<gene>
    <name evidence="2" type="primary">Ercc2</name>
    <name evidence="2" type="ORF">CALNIC_R15444</name>
</gene>
<comment type="caution">
    <text evidence="2">The sequence shown here is derived from an EMBL/GenBank/DDBJ whole genome shotgun (WGS) entry which is preliminary data.</text>
</comment>
<dbReference type="GO" id="GO:0016818">
    <property type="term" value="F:hydrolase activity, acting on acid anhydrides, in phosphorus-containing anhydrides"/>
    <property type="evidence" value="ECO:0007669"/>
    <property type="project" value="InterPro"/>
</dbReference>
<evidence type="ECO:0000259" key="1">
    <source>
        <dbReference type="Pfam" id="PF13307"/>
    </source>
</evidence>
<dbReference type="GO" id="GO:0006366">
    <property type="term" value="P:transcription by RNA polymerase II"/>
    <property type="evidence" value="ECO:0007669"/>
    <property type="project" value="TreeGrafter"/>
</dbReference>
<sequence length="81" mass="9001">QAVIRNYGNLLLELSAIVPDGLVAFFTSYQYMENIVASWYEQGILENIQRNKLIFIETQDGAETSVALEKYQEVGDAAAGV</sequence>
<dbReference type="Gene3D" id="3.40.50.300">
    <property type="entry name" value="P-loop containing nucleotide triphosphate hydrolases"/>
    <property type="match status" value="1"/>
</dbReference>
<evidence type="ECO:0000313" key="3">
    <source>
        <dbReference type="Proteomes" id="UP000546235"/>
    </source>
</evidence>
<feature type="non-terminal residue" evidence="2">
    <location>
        <position position="81"/>
    </location>
</feature>
<proteinExistence type="predicted"/>
<keyword evidence="2" id="KW-0378">Hydrolase</keyword>
<dbReference type="EMBL" id="VZSB01002526">
    <property type="protein sequence ID" value="NWX06637.1"/>
    <property type="molecule type" value="Genomic_DNA"/>
</dbReference>
<dbReference type="PANTHER" id="PTHR11472:SF1">
    <property type="entry name" value="GENERAL TRANSCRIPTION AND DNA REPAIR FACTOR IIH HELICASE SUBUNIT XPD"/>
    <property type="match status" value="1"/>
</dbReference>
<dbReference type="PANTHER" id="PTHR11472">
    <property type="entry name" value="DNA REPAIR DEAD HELICASE RAD3/XP-D SUBFAMILY MEMBER"/>
    <property type="match status" value="1"/>
</dbReference>
<dbReference type="AlphaFoldDB" id="A0A7K6T808"/>
<name>A0A7K6T808_CALNI</name>
<protein>
    <submittedName>
        <fullName evidence="2">ERCC2 helicase</fullName>
    </submittedName>
</protein>